<sequence length="304" mass="35377">MKSCSLSPNQLLYTIFQEYPLSLNEPFLQENLDFLSTNNETFQGNILILLLTNMKPKTQSTQFPENSKLDIYYLDEISTGSTILAKERYDYFFFVSIEQENPDQFILALQLLFMSMKHGKGGYFRILDSEKRNRIRHEAILQGWCVDLQDEKKQMIFTRPKIVQNAVPLPKKKNIKKNQYIIKFDDLAELIDEDDLLEPSDLVFTKPQPNTCDPSTRRRKACKNCSCGLRQQEMEIAEKMSQMTIRLLDEHELKDVDFKQPNMPVSSCGNCYLGDAFRCSRCPYFGMPAFKPGQKIELQLNDLE</sequence>
<protein>
    <submittedName>
        <fullName evidence="1">Uncharacterized protein</fullName>
    </submittedName>
</protein>
<gene>
    <name evidence="1" type="ORF">PORY_001252</name>
</gene>
<comment type="caution">
    <text evidence="1">The sequence shown here is derived from an EMBL/GenBank/DDBJ whole genome shotgun (WGS) entry which is preliminary data.</text>
</comment>
<name>A0ACB7CF10_9ASCO</name>
<organism evidence="1 2">
    <name type="scientific">Pneumocystis oryctolagi</name>
    <dbReference type="NCBI Taxonomy" id="42067"/>
    <lineage>
        <taxon>Eukaryota</taxon>
        <taxon>Fungi</taxon>
        <taxon>Dikarya</taxon>
        <taxon>Ascomycota</taxon>
        <taxon>Taphrinomycotina</taxon>
        <taxon>Pneumocystomycetes</taxon>
        <taxon>Pneumocystaceae</taxon>
        <taxon>Pneumocystis</taxon>
    </lineage>
</organism>
<reference evidence="1 2" key="1">
    <citation type="journal article" date="2021" name="Commun. Biol.">
        <title>Genomic insights into the host specific adaptation of the Pneumocystis genus.</title>
        <authorList>
            <person name="Cisse O.H."/>
            <person name="Ma L."/>
            <person name="Dekker J.P."/>
            <person name="Khil P.P."/>
            <person name="Youn J.-H."/>
            <person name="Brenchley J.M."/>
            <person name="Blair R."/>
            <person name="Pahar B."/>
            <person name="Chabe M."/>
            <person name="Van Rompay K.K.A."/>
            <person name="Keesler R."/>
            <person name="Sukura A."/>
            <person name="Hirsch V."/>
            <person name="Kutty G."/>
            <person name="Liu Y."/>
            <person name="Peng L."/>
            <person name="Chen J."/>
            <person name="Song J."/>
            <person name="Weissenbacher-Lang C."/>
            <person name="Xu J."/>
            <person name="Upham N.S."/>
            <person name="Stajich J.E."/>
            <person name="Cuomo C.A."/>
            <person name="Cushion M.T."/>
            <person name="Kovacs J.A."/>
        </authorList>
    </citation>
    <scope>NUCLEOTIDE SEQUENCE [LARGE SCALE GENOMIC DNA]</scope>
    <source>
        <strain evidence="1 2">RABM</strain>
    </source>
</reference>
<keyword evidence="2" id="KW-1185">Reference proteome</keyword>
<dbReference type="Proteomes" id="UP000768646">
    <property type="component" value="Unassembled WGS sequence"/>
</dbReference>
<accession>A0ACB7CF10</accession>
<proteinExistence type="predicted"/>
<evidence type="ECO:0000313" key="1">
    <source>
        <dbReference type="EMBL" id="KAG4305082.1"/>
    </source>
</evidence>
<evidence type="ECO:0000313" key="2">
    <source>
        <dbReference type="Proteomes" id="UP000768646"/>
    </source>
</evidence>
<dbReference type="EMBL" id="JABTEG010000004">
    <property type="protein sequence ID" value="KAG4305082.1"/>
    <property type="molecule type" value="Genomic_DNA"/>
</dbReference>